<reference evidence="2 3" key="1">
    <citation type="submission" date="2016-08" db="EMBL/GenBank/DDBJ databases">
        <title>A Parts List for Fungal Cellulosomes Revealed by Comparative Genomics.</title>
        <authorList>
            <consortium name="DOE Joint Genome Institute"/>
            <person name="Haitjema C.H."/>
            <person name="Gilmore S.P."/>
            <person name="Henske J.K."/>
            <person name="Solomon K.V."/>
            <person name="De Groot R."/>
            <person name="Kuo A."/>
            <person name="Mondo S.J."/>
            <person name="Salamov A.A."/>
            <person name="Labutti K."/>
            <person name="Zhao Z."/>
            <person name="Chiniquy J."/>
            <person name="Barry K."/>
            <person name="Brewer H.M."/>
            <person name="Purvine S.O."/>
            <person name="Wright A.T."/>
            <person name="Boxma B."/>
            <person name="Van Alen T."/>
            <person name="Hackstein J.H."/>
            <person name="Baker S.E."/>
            <person name="Grigoriev I.V."/>
            <person name="O'Malley M.A."/>
        </authorList>
    </citation>
    <scope>NUCLEOTIDE SEQUENCE [LARGE SCALE GENOMIC DNA]</scope>
    <source>
        <strain evidence="2 3">S4</strain>
    </source>
</reference>
<evidence type="ECO:0000313" key="3">
    <source>
        <dbReference type="Proteomes" id="UP000193944"/>
    </source>
</evidence>
<proteinExistence type="predicted"/>
<feature type="signal peptide" evidence="1">
    <location>
        <begin position="1"/>
        <end position="20"/>
    </location>
</feature>
<name>A0A1Y1XEA9_9FUNG</name>
<evidence type="ECO:0000256" key="1">
    <source>
        <dbReference type="SAM" id="SignalP"/>
    </source>
</evidence>
<comment type="caution">
    <text evidence="2">The sequence shown here is derived from an EMBL/GenBank/DDBJ whole genome shotgun (WGS) entry which is preliminary data.</text>
</comment>
<protein>
    <submittedName>
        <fullName evidence="2">Uncharacterized protein</fullName>
    </submittedName>
</protein>
<reference evidence="2 3" key="2">
    <citation type="submission" date="2016-08" db="EMBL/GenBank/DDBJ databases">
        <title>Pervasive Adenine N6-methylation of Active Genes in Fungi.</title>
        <authorList>
            <consortium name="DOE Joint Genome Institute"/>
            <person name="Mondo S.J."/>
            <person name="Dannebaum R.O."/>
            <person name="Kuo R.C."/>
            <person name="Labutti K."/>
            <person name="Haridas S."/>
            <person name="Kuo A."/>
            <person name="Salamov A."/>
            <person name="Ahrendt S.R."/>
            <person name="Lipzen A."/>
            <person name="Sullivan W."/>
            <person name="Andreopoulos W.B."/>
            <person name="Clum A."/>
            <person name="Lindquist E."/>
            <person name="Daum C."/>
            <person name="Ramamoorthy G.K."/>
            <person name="Gryganskyi A."/>
            <person name="Culley D."/>
            <person name="Magnuson J.K."/>
            <person name="James T.Y."/>
            <person name="O'Malley M.A."/>
            <person name="Stajich J.E."/>
            <person name="Spatafora J.W."/>
            <person name="Visel A."/>
            <person name="Grigoriev I.V."/>
        </authorList>
    </citation>
    <scope>NUCLEOTIDE SEQUENCE [LARGE SCALE GENOMIC DNA]</scope>
    <source>
        <strain evidence="2 3">S4</strain>
    </source>
</reference>
<evidence type="ECO:0000313" key="2">
    <source>
        <dbReference type="EMBL" id="ORX83714.1"/>
    </source>
</evidence>
<dbReference type="AlphaFoldDB" id="A0A1Y1XEA9"/>
<gene>
    <name evidence="2" type="ORF">BCR32DRAFT_326263</name>
</gene>
<keyword evidence="1" id="KW-0732">Signal</keyword>
<dbReference type="Proteomes" id="UP000193944">
    <property type="component" value="Unassembled WGS sequence"/>
</dbReference>
<keyword evidence="3" id="KW-1185">Reference proteome</keyword>
<sequence length="79" mass="8658">MRILNIISATLACALTLAEARACIGHSYVFSRTYSATCENGYKLDYVKCSPACKLNKQGRKFSAEAINGRSTTVGWRCC</sequence>
<feature type="chain" id="PRO_5012417773" evidence="1">
    <location>
        <begin position="21"/>
        <end position="79"/>
    </location>
</feature>
<dbReference type="EMBL" id="MCFG01000067">
    <property type="protein sequence ID" value="ORX83714.1"/>
    <property type="molecule type" value="Genomic_DNA"/>
</dbReference>
<organism evidence="2 3">
    <name type="scientific">Anaeromyces robustus</name>
    <dbReference type="NCBI Taxonomy" id="1754192"/>
    <lineage>
        <taxon>Eukaryota</taxon>
        <taxon>Fungi</taxon>
        <taxon>Fungi incertae sedis</taxon>
        <taxon>Chytridiomycota</taxon>
        <taxon>Chytridiomycota incertae sedis</taxon>
        <taxon>Neocallimastigomycetes</taxon>
        <taxon>Neocallimastigales</taxon>
        <taxon>Neocallimastigaceae</taxon>
        <taxon>Anaeromyces</taxon>
    </lineage>
</organism>
<accession>A0A1Y1XEA9</accession>